<feature type="chain" id="PRO_5003312285" evidence="9">
    <location>
        <begin position="19"/>
        <end position="542"/>
    </location>
</feature>
<evidence type="ECO:0000256" key="9">
    <source>
        <dbReference type="SAM" id="SignalP"/>
    </source>
</evidence>
<dbReference type="RefSeq" id="WP_013762887.1">
    <property type="nucleotide sequence ID" value="NC_015510.1"/>
</dbReference>
<dbReference type="PROSITE" id="PS52035">
    <property type="entry name" value="PEPTIDASE_M14"/>
    <property type="match status" value="1"/>
</dbReference>
<dbReference type="Gene3D" id="3.40.630.10">
    <property type="entry name" value="Zn peptidases"/>
    <property type="match status" value="1"/>
</dbReference>
<dbReference type="AlphaFoldDB" id="F4KY60"/>
<keyword evidence="12" id="KW-1185">Reference proteome</keyword>
<evidence type="ECO:0000256" key="6">
    <source>
        <dbReference type="ARBA" id="ARBA00023049"/>
    </source>
</evidence>
<dbReference type="EMBL" id="CP002691">
    <property type="protein sequence ID" value="AEE48323.1"/>
    <property type="molecule type" value="Genomic_DNA"/>
</dbReference>
<feature type="region of interest" description="Disordered" evidence="8">
    <location>
        <begin position="134"/>
        <end position="156"/>
    </location>
</feature>
<dbReference type="Proteomes" id="UP000008461">
    <property type="component" value="Chromosome"/>
</dbReference>
<evidence type="ECO:0000259" key="10">
    <source>
        <dbReference type="PROSITE" id="PS52035"/>
    </source>
</evidence>
<evidence type="ECO:0000256" key="8">
    <source>
        <dbReference type="SAM" id="MobiDB-lite"/>
    </source>
</evidence>
<dbReference type="KEGG" id="hhy:Halhy_0412"/>
<sequence>MRLIVLLILSGFWSSLSAQKTYSTFPQLTTRIKDLASKNANLASVSSAGKSAGGKDLWLLTLSQGNPSSKPALLLVAGLDGSHPAGSETLLLMAEKMLNNPNDQVKDLLSKKTLYIIACANPDAWDISKGKFERSGNATASDEDRDGRVNEDPFEDLNGDGLITQIRIEDPSGTYIPSKTDPRILVKADPSKNELGKYLLISEGTDNDKDANWNEDAEGGVNINKNFTYNYPYFEKETGVYAASEAETKAVLEVLYRNLNIFGVIVFGPENNLSTATKYDASKTRSRIVTGPLEKDAAVAETVSKLYNTATGLKNAPAMPLGKGSLVQTAYYHAGRFGFGTPGWWPQLPPPDTSQKQKAPAAATLSGDEIFFKWADAEKVPAFVDWKEIKHPDFPGKKAEVGGLMPYARWNPPVSYLDDIATRHNRFVLDLAAAMPSLDLVNAKVETLQAGVNRITVQVINKGFLPTFADLGNRVKYVSKVRTTLNASATQTILSGKKTNLQPALGAGELVEYTWLVNGTGKISVTVTCPTAGTKTVELTLN</sequence>
<keyword evidence="4" id="KW-0378">Hydrolase</keyword>
<evidence type="ECO:0000256" key="4">
    <source>
        <dbReference type="ARBA" id="ARBA00022801"/>
    </source>
</evidence>
<organism evidence="11 12">
    <name type="scientific">Haliscomenobacter hydrossis (strain ATCC 27775 / DSM 1100 / LMG 10767 / O)</name>
    <dbReference type="NCBI Taxonomy" id="760192"/>
    <lineage>
        <taxon>Bacteria</taxon>
        <taxon>Pseudomonadati</taxon>
        <taxon>Bacteroidota</taxon>
        <taxon>Saprospiria</taxon>
        <taxon>Saprospirales</taxon>
        <taxon>Haliscomenobacteraceae</taxon>
        <taxon>Haliscomenobacter</taxon>
    </lineage>
</organism>
<dbReference type="SMART" id="SM00631">
    <property type="entry name" value="Zn_pept"/>
    <property type="match status" value="1"/>
</dbReference>
<dbReference type="CDD" id="cd06905">
    <property type="entry name" value="M14-like"/>
    <property type="match status" value="1"/>
</dbReference>
<name>F4KY60_HALH1</name>
<keyword evidence="3" id="KW-0645">Protease</keyword>
<keyword evidence="9" id="KW-0732">Signal</keyword>
<keyword evidence="11" id="KW-0121">Carboxypeptidase</keyword>
<dbReference type="HOGENOM" id="CLU_028657_0_0_10"/>
<dbReference type="SUPFAM" id="SSF53187">
    <property type="entry name" value="Zn-dependent exopeptidases"/>
    <property type="match status" value="1"/>
</dbReference>
<dbReference type="GO" id="GO:0004181">
    <property type="term" value="F:metallocarboxypeptidase activity"/>
    <property type="evidence" value="ECO:0007669"/>
    <property type="project" value="InterPro"/>
</dbReference>
<comment type="similarity">
    <text evidence="2 7">Belongs to the peptidase M14 family.</text>
</comment>
<proteinExistence type="inferred from homology"/>
<reference key="2">
    <citation type="submission" date="2011-04" db="EMBL/GenBank/DDBJ databases">
        <title>Complete sequence of chromosome of Haliscomenobacter hydrossis DSM 1100.</title>
        <authorList>
            <consortium name="US DOE Joint Genome Institute (JGI-PGF)"/>
            <person name="Lucas S."/>
            <person name="Han J."/>
            <person name="Lapidus A."/>
            <person name="Bruce D."/>
            <person name="Goodwin L."/>
            <person name="Pitluck S."/>
            <person name="Peters L."/>
            <person name="Kyrpides N."/>
            <person name="Mavromatis K."/>
            <person name="Ivanova N."/>
            <person name="Ovchinnikova G."/>
            <person name="Pagani I."/>
            <person name="Daligault H."/>
            <person name="Detter J.C."/>
            <person name="Han C."/>
            <person name="Land M."/>
            <person name="Hauser L."/>
            <person name="Markowitz V."/>
            <person name="Cheng J.-F."/>
            <person name="Hugenholtz P."/>
            <person name="Woyke T."/>
            <person name="Wu D."/>
            <person name="Verbarg S."/>
            <person name="Frueling A."/>
            <person name="Brambilla E."/>
            <person name="Klenk H.-P."/>
            <person name="Eisen J.A."/>
        </authorList>
    </citation>
    <scope>NUCLEOTIDE SEQUENCE</scope>
    <source>
        <strain>DSM 1100</strain>
    </source>
</reference>
<dbReference type="PANTHER" id="PTHR11705">
    <property type="entry name" value="PROTEASE FAMILY M14 CARBOXYPEPTIDASE A,B"/>
    <property type="match status" value="1"/>
</dbReference>
<dbReference type="GO" id="GO:0008270">
    <property type="term" value="F:zinc ion binding"/>
    <property type="evidence" value="ECO:0007669"/>
    <property type="project" value="InterPro"/>
</dbReference>
<dbReference type="InterPro" id="IPR000834">
    <property type="entry name" value="Peptidase_M14"/>
</dbReference>
<evidence type="ECO:0000256" key="7">
    <source>
        <dbReference type="PROSITE-ProRule" id="PRU01379"/>
    </source>
</evidence>
<evidence type="ECO:0000256" key="3">
    <source>
        <dbReference type="ARBA" id="ARBA00022670"/>
    </source>
</evidence>
<dbReference type="GO" id="GO:0006508">
    <property type="term" value="P:proteolysis"/>
    <property type="evidence" value="ECO:0007669"/>
    <property type="project" value="UniProtKB-KW"/>
</dbReference>
<reference evidence="11 12" key="1">
    <citation type="journal article" date="2011" name="Stand. Genomic Sci.">
        <title>Complete genome sequence of Haliscomenobacter hydrossis type strain (O).</title>
        <authorList>
            <consortium name="US DOE Joint Genome Institute (JGI-PGF)"/>
            <person name="Daligault H."/>
            <person name="Lapidus A."/>
            <person name="Zeytun A."/>
            <person name="Nolan M."/>
            <person name="Lucas S."/>
            <person name="Del Rio T.G."/>
            <person name="Tice H."/>
            <person name="Cheng J.F."/>
            <person name="Tapia R."/>
            <person name="Han C."/>
            <person name="Goodwin L."/>
            <person name="Pitluck S."/>
            <person name="Liolios K."/>
            <person name="Pagani I."/>
            <person name="Ivanova N."/>
            <person name="Huntemann M."/>
            <person name="Mavromatis K."/>
            <person name="Mikhailova N."/>
            <person name="Pati A."/>
            <person name="Chen A."/>
            <person name="Palaniappan K."/>
            <person name="Land M."/>
            <person name="Hauser L."/>
            <person name="Brambilla E.M."/>
            <person name="Rohde M."/>
            <person name="Verbarg S."/>
            <person name="Goker M."/>
            <person name="Bristow J."/>
            <person name="Eisen J.A."/>
            <person name="Markowitz V."/>
            <person name="Hugenholtz P."/>
            <person name="Kyrpides N.C."/>
            <person name="Klenk H.P."/>
            <person name="Woyke T."/>
        </authorList>
    </citation>
    <scope>NUCLEOTIDE SEQUENCE [LARGE SCALE GENOMIC DNA]</scope>
    <source>
        <strain evidence="12">ATCC 27775 / DSM 1100 / LMG 10767 / O</strain>
    </source>
</reference>
<gene>
    <name evidence="11" type="ordered locus">Halhy_0412</name>
</gene>
<dbReference type="OrthoDB" id="5294005at2"/>
<keyword evidence="5" id="KW-0862">Zinc</keyword>
<comment type="cofactor">
    <cofactor evidence="1">
        <name>Zn(2+)</name>
        <dbReference type="ChEBI" id="CHEBI:29105"/>
    </cofactor>
</comment>
<evidence type="ECO:0000256" key="5">
    <source>
        <dbReference type="ARBA" id="ARBA00022833"/>
    </source>
</evidence>
<evidence type="ECO:0000256" key="2">
    <source>
        <dbReference type="ARBA" id="ARBA00005988"/>
    </source>
</evidence>
<protein>
    <submittedName>
        <fullName evidence="11">Peptidase M14 carboxypeptidase A</fullName>
    </submittedName>
</protein>
<feature type="signal peptide" evidence="9">
    <location>
        <begin position="1"/>
        <end position="18"/>
    </location>
</feature>
<comment type="caution">
    <text evidence="7">Lacks conserved residue(s) required for the propagation of feature annotation.</text>
</comment>
<dbReference type="Pfam" id="PF00246">
    <property type="entry name" value="Peptidase_M14"/>
    <property type="match status" value="1"/>
</dbReference>
<accession>F4KY60</accession>
<evidence type="ECO:0000313" key="12">
    <source>
        <dbReference type="Proteomes" id="UP000008461"/>
    </source>
</evidence>
<evidence type="ECO:0000256" key="1">
    <source>
        <dbReference type="ARBA" id="ARBA00001947"/>
    </source>
</evidence>
<keyword evidence="6" id="KW-0482">Metalloprotease</keyword>
<feature type="domain" description="Peptidase M14" evidence="10">
    <location>
        <begin position="21"/>
        <end position="368"/>
    </location>
</feature>
<evidence type="ECO:0000313" key="11">
    <source>
        <dbReference type="EMBL" id="AEE48323.1"/>
    </source>
</evidence>
<dbReference type="STRING" id="760192.Halhy_0412"/>
<dbReference type="GO" id="GO:0005615">
    <property type="term" value="C:extracellular space"/>
    <property type="evidence" value="ECO:0007669"/>
    <property type="project" value="TreeGrafter"/>
</dbReference>
<dbReference type="PANTHER" id="PTHR11705:SF143">
    <property type="entry name" value="SLL0236 PROTEIN"/>
    <property type="match status" value="1"/>
</dbReference>
<dbReference type="eggNOG" id="COG2866">
    <property type="taxonomic scope" value="Bacteria"/>
</dbReference>